<protein>
    <submittedName>
        <fullName evidence="2">Uncharacterized protein</fullName>
    </submittedName>
</protein>
<feature type="compositionally biased region" description="Basic and acidic residues" evidence="1">
    <location>
        <begin position="1"/>
        <end position="11"/>
    </location>
</feature>
<sequence length="423" mass="44763">MPAIDLKDLERIVTSSPDRDDPDEGYPDRPASWWEAATDADLIQAVRRAAARAAALPDPALAGRATGTGSKPGEASGSPGTPLDLALARLARADRSPRPGEWVAARLSTCLLLLEDGDFDGARQMALQASAIAGGTENAAGARTKDLVRRIGVCASALGETRPRLRLFPLPRMVASAMPVPETPTLDRLMDLDGTTTSFAVSAQPVGTGDIAPHVLPNMCDRHMAAAGDACRRALADAAHSAAPLSTVLHCVGAIEAYANLARLFLAAVDDPRRTPPAGSDCEANGAKRGVRNQAEGLRRLYRQLSGGEPMDQALATEVKLLIELRHLLVHADTRLGGDAAPTTQRTRDLLAGLERFATPMPGPPLMIDRILTPGLALWAIGVSARLQDAYRAAWKTGRPTFPDERETGDVPQEPAPRQINAG</sequence>
<dbReference type="RefSeq" id="WP_092044119.1">
    <property type="nucleotide sequence ID" value="NZ_FOTK01000027.1"/>
</dbReference>
<keyword evidence="3" id="KW-1185">Reference proteome</keyword>
<evidence type="ECO:0000256" key="1">
    <source>
        <dbReference type="SAM" id="MobiDB-lite"/>
    </source>
</evidence>
<organism evidence="2 3">
    <name type="scientific">Methylobacterium pseudosasicola</name>
    <dbReference type="NCBI Taxonomy" id="582667"/>
    <lineage>
        <taxon>Bacteria</taxon>
        <taxon>Pseudomonadati</taxon>
        <taxon>Pseudomonadota</taxon>
        <taxon>Alphaproteobacteria</taxon>
        <taxon>Hyphomicrobiales</taxon>
        <taxon>Methylobacteriaceae</taxon>
        <taxon>Methylobacterium</taxon>
    </lineage>
</organism>
<dbReference type="EMBL" id="FOTK01000027">
    <property type="protein sequence ID" value="SFM32628.1"/>
    <property type="molecule type" value="Genomic_DNA"/>
</dbReference>
<gene>
    <name evidence="2" type="ORF">SAMN05192568_102720</name>
</gene>
<accession>A0A1I4PXT7</accession>
<evidence type="ECO:0000313" key="2">
    <source>
        <dbReference type="EMBL" id="SFM32628.1"/>
    </source>
</evidence>
<feature type="region of interest" description="Disordered" evidence="1">
    <location>
        <begin position="60"/>
        <end position="82"/>
    </location>
</feature>
<feature type="region of interest" description="Disordered" evidence="1">
    <location>
        <begin position="399"/>
        <end position="423"/>
    </location>
</feature>
<name>A0A1I4PXT7_9HYPH</name>
<dbReference type="Proteomes" id="UP000199048">
    <property type="component" value="Unassembled WGS sequence"/>
</dbReference>
<feature type="region of interest" description="Disordered" evidence="1">
    <location>
        <begin position="1"/>
        <end position="33"/>
    </location>
</feature>
<evidence type="ECO:0000313" key="3">
    <source>
        <dbReference type="Proteomes" id="UP000199048"/>
    </source>
</evidence>
<reference evidence="3" key="1">
    <citation type="submission" date="2016-10" db="EMBL/GenBank/DDBJ databases">
        <authorList>
            <person name="Varghese N."/>
            <person name="Submissions S."/>
        </authorList>
    </citation>
    <scope>NUCLEOTIDE SEQUENCE [LARGE SCALE GENOMIC DNA]</scope>
    <source>
        <strain evidence="3">BL36</strain>
    </source>
</reference>
<proteinExistence type="predicted"/>
<dbReference type="AlphaFoldDB" id="A0A1I4PXT7"/>